<dbReference type="AlphaFoldDB" id="A0AAE0HYR7"/>
<gene>
    <name evidence="2" type="ORF">B0H66DRAFT_564124</name>
</gene>
<accession>A0AAE0HYR7</accession>
<keyword evidence="3" id="KW-1185">Reference proteome</keyword>
<dbReference type="Proteomes" id="UP001283341">
    <property type="component" value="Unassembled WGS sequence"/>
</dbReference>
<feature type="chain" id="PRO_5042240332" description="Secreted protein" evidence="1">
    <location>
        <begin position="21"/>
        <end position="102"/>
    </location>
</feature>
<organism evidence="2 3">
    <name type="scientific">Apodospora peruviana</name>
    <dbReference type="NCBI Taxonomy" id="516989"/>
    <lineage>
        <taxon>Eukaryota</taxon>
        <taxon>Fungi</taxon>
        <taxon>Dikarya</taxon>
        <taxon>Ascomycota</taxon>
        <taxon>Pezizomycotina</taxon>
        <taxon>Sordariomycetes</taxon>
        <taxon>Sordariomycetidae</taxon>
        <taxon>Sordariales</taxon>
        <taxon>Lasiosphaeriaceae</taxon>
        <taxon>Apodospora</taxon>
    </lineage>
</organism>
<evidence type="ECO:0000256" key="1">
    <source>
        <dbReference type="SAM" id="SignalP"/>
    </source>
</evidence>
<proteinExistence type="predicted"/>
<evidence type="ECO:0000313" key="3">
    <source>
        <dbReference type="Proteomes" id="UP001283341"/>
    </source>
</evidence>
<sequence>MQLYLTAYPALTLHLHFWLAGWLLSPSGRRHTYLLSYIVEIGSGQPSSFQRGRRRQALAAPPSYISGTVMHTRLVTSGTNKSGGFGLLPYYQIAGLLRYGTG</sequence>
<evidence type="ECO:0000313" key="2">
    <source>
        <dbReference type="EMBL" id="KAK3314982.1"/>
    </source>
</evidence>
<comment type="caution">
    <text evidence="2">The sequence shown here is derived from an EMBL/GenBank/DDBJ whole genome shotgun (WGS) entry which is preliminary data.</text>
</comment>
<dbReference type="EMBL" id="JAUEDM010000006">
    <property type="protein sequence ID" value="KAK3314982.1"/>
    <property type="molecule type" value="Genomic_DNA"/>
</dbReference>
<name>A0AAE0HYR7_9PEZI</name>
<keyword evidence="1" id="KW-0732">Signal</keyword>
<feature type="signal peptide" evidence="1">
    <location>
        <begin position="1"/>
        <end position="20"/>
    </location>
</feature>
<protein>
    <recommendedName>
        <fullName evidence="4">Secreted protein</fullName>
    </recommendedName>
</protein>
<reference evidence="2" key="1">
    <citation type="journal article" date="2023" name="Mol. Phylogenet. Evol.">
        <title>Genome-scale phylogeny and comparative genomics of the fungal order Sordariales.</title>
        <authorList>
            <person name="Hensen N."/>
            <person name="Bonometti L."/>
            <person name="Westerberg I."/>
            <person name="Brannstrom I.O."/>
            <person name="Guillou S."/>
            <person name="Cros-Aarteil S."/>
            <person name="Calhoun S."/>
            <person name="Haridas S."/>
            <person name="Kuo A."/>
            <person name="Mondo S."/>
            <person name="Pangilinan J."/>
            <person name="Riley R."/>
            <person name="LaButti K."/>
            <person name="Andreopoulos B."/>
            <person name="Lipzen A."/>
            <person name="Chen C."/>
            <person name="Yan M."/>
            <person name="Daum C."/>
            <person name="Ng V."/>
            <person name="Clum A."/>
            <person name="Steindorff A."/>
            <person name="Ohm R.A."/>
            <person name="Martin F."/>
            <person name="Silar P."/>
            <person name="Natvig D.O."/>
            <person name="Lalanne C."/>
            <person name="Gautier V."/>
            <person name="Ament-Velasquez S.L."/>
            <person name="Kruys A."/>
            <person name="Hutchinson M.I."/>
            <person name="Powell A.J."/>
            <person name="Barry K."/>
            <person name="Miller A.N."/>
            <person name="Grigoriev I.V."/>
            <person name="Debuchy R."/>
            <person name="Gladieux P."/>
            <person name="Hiltunen Thoren M."/>
            <person name="Johannesson H."/>
        </authorList>
    </citation>
    <scope>NUCLEOTIDE SEQUENCE</scope>
    <source>
        <strain evidence="2">CBS 118394</strain>
    </source>
</reference>
<reference evidence="2" key="2">
    <citation type="submission" date="2023-06" db="EMBL/GenBank/DDBJ databases">
        <authorList>
            <consortium name="Lawrence Berkeley National Laboratory"/>
            <person name="Haridas S."/>
            <person name="Hensen N."/>
            <person name="Bonometti L."/>
            <person name="Westerberg I."/>
            <person name="Brannstrom I.O."/>
            <person name="Guillou S."/>
            <person name="Cros-Aarteil S."/>
            <person name="Calhoun S."/>
            <person name="Kuo A."/>
            <person name="Mondo S."/>
            <person name="Pangilinan J."/>
            <person name="Riley R."/>
            <person name="Labutti K."/>
            <person name="Andreopoulos B."/>
            <person name="Lipzen A."/>
            <person name="Chen C."/>
            <person name="Yanf M."/>
            <person name="Daum C."/>
            <person name="Ng V."/>
            <person name="Clum A."/>
            <person name="Steindorff A."/>
            <person name="Ohm R."/>
            <person name="Martin F."/>
            <person name="Silar P."/>
            <person name="Natvig D."/>
            <person name="Lalanne C."/>
            <person name="Gautier V."/>
            <person name="Ament-Velasquez S.L."/>
            <person name="Kruys A."/>
            <person name="Hutchinson M.I."/>
            <person name="Powell A.J."/>
            <person name="Barry K."/>
            <person name="Miller A.N."/>
            <person name="Grigoriev I.V."/>
            <person name="Debuchy R."/>
            <person name="Gladieux P."/>
            <person name="Thoren M.H."/>
            <person name="Johannesson H."/>
        </authorList>
    </citation>
    <scope>NUCLEOTIDE SEQUENCE</scope>
    <source>
        <strain evidence="2">CBS 118394</strain>
    </source>
</reference>
<evidence type="ECO:0008006" key="4">
    <source>
        <dbReference type="Google" id="ProtNLM"/>
    </source>
</evidence>